<feature type="compositionally biased region" description="Basic and acidic residues" evidence="1">
    <location>
        <begin position="198"/>
        <end position="207"/>
    </location>
</feature>
<dbReference type="AlphaFoldDB" id="A0A391NJE8"/>
<evidence type="ECO:0000313" key="2">
    <source>
        <dbReference type="EMBL" id="GCA62238.1"/>
    </source>
</evidence>
<feature type="compositionally biased region" description="Polar residues" evidence="1">
    <location>
        <begin position="140"/>
        <end position="149"/>
    </location>
</feature>
<dbReference type="Proteomes" id="UP000265618">
    <property type="component" value="Unassembled WGS sequence"/>
</dbReference>
<organism evidence="3 5">
    <name type="scientific">Kipferlia bialata</name>
    <dbReference type="NCBI Taxonomy" id="797122"/>
    <lineage>
        <taxon>Eukaryota</taxon>
        <taxon>Metamonada</taxon>
        <taxon>Carpediemonas-like organisms</taxon>
        <taxon>Kipferlia</taxon>
    </lineage>
</organism>
<feature type="compositionally biased region" description="Basic and acidic residues" evidence="1">
    <location>
        <begin position="33"/>
        <end position="54"/>
    </location>
</feature>
<proteinExistence type="predicted"/>
<feature type="region of interest" description="Disordered" evidence="1">
    <location>
        <begin position="33"/>
        <end position="63"/>
    </location>
</feature>
<feature type="compositionally biased region" description="Basic and acidic residues" evidence="1">
    <location>
        <begin position="127"/>
        <end position="139"/>
    </location>
</feature>
<gene>
    <name evidence="2" type="ORF">KIPB_002197</name>
    <name evidence="3" type="ORF">KIPB_002438</name>
    <name evidence="4" type="ORF">KIPB_002776</name>
</gene>
<dbReference type="EMBL" id="BDIP01000404">
    <property type="protein sequence ID" value="GCA62267.1"/>
    <property type="molecule type" value="Genomic_DNA"/>
</dbReference>
<evidence type="ECO:0000313" key="3">
    <source>
        <dbReference type="EMBL" id="GCA62267.1"/>
    </source>
</evidence>
<evidence type="ECO:0000313" key="5">
    <source>
        <dbReference type="Proteomes" id="UP000265618"/>
    </source>
</evidence>
<feature type="compositionally biased region" description="Basic and acidic residues" evidence="1">
    <location>
        <begin position="259"/>
        <end position="274"/>
    </location>
</feature>
<reference evidence="3 5" key="2">
    <citation type="journal article" date="2018" name="PLoS ONE">
        <title>The draft genome of Kipferlia bialata reveals reductive genome evolution in fornicate parasites.</title>
        <authorList>
            <person name="Tanifuji G."/>
            <person name="Takabayashi S."/>
            <person name="Kume K."/>
            <person name="Takagi M."/>
            <person name="Nakayama T."/>
            <person name="Kamikawa R."/>
            <person name="Inagaki Y."/>
            <person name="Hashimoto T."/>
        </authorList>
    </citation>
    <scope>NUCLEOTIDE SEQUENCE [LARGE SCALE GENOMIC DNA]</scope>
    <source>
        <strain evidence="3">NY0173</strain>
    </source>
</reference>
<evidence type="ECO:0000256" key="1">
    <source>
        <dbReference type="SAM" id="MobiDB-lite"/>
    </source>
</evidence>
<feature type="compositionally biased region" description="Low complexity" evidence="1">
    <location>
        <begin position="232"/>
        <end position="250"/>
    </location>
</feature>
<evidence type="ECO:0000313" key="4">
    <source>
        <dbReference type="EMBL" id="GCA62318.1"/>
    </source>
</evidence>
<feature type="region of interest" description="Disordered" evidence="1">
    <location>
        <begin position="127"/>
        <end position="285"/>
    </location>
</feature>
<feature type="compositionally biased region" description="Basic and acidic residues" evidence="1">
    <location>
        <begin position="162"/>
        <end position="179"/>
    </location>
</feature>
<accession>A0A391NJE8</accession>
<dbReference type="EMBL" id="BDIP01000488">
    <property type="protein sequence ID" value="GCA62318.1"/>
    <property type="molecule type" value="Genomic_DNA"/>
</dbReference>
<feature type="compositionally biased region" description="Basic residues" evidence="1">
    <location>
        <begin position="221"/>
        <end position="231"/>
    </location>
</feature>
<name>A0A391NJE8_9EUKA</name>
<keyword evidence="5" id="KW-1185">Reference proteome</keyword>
<reference evidence="3" key="1">
    <citation type="submission" date="2016-10" db="EMBL/GenBank/DDBJ databases">
        <authorList>
            <person name="Tanifuji G."/>
            <person name="Kume K."/>
            <person name="Nakayama T."/>
            <person name="Takabayashi S."/>
            <person name="Hashimoto T."/>
        </authorList>
    </citation>
    <scope>NUCLEOTIDE SEQUENCE</scope>
    <source>
        <strain evidence="3">NY0173</strain>
    </source>
</reference>
<comment type="caution">
    <text evidence="3">The sequence shown here is derived from an EMBL/GenBank/DDBJ whole genome shotgun (WGS) entry which is preliminary data.</text>
</comment>
<protein>
    <submittedName>
        <fullName evidence="3">Uncharacterized protein</fullName>
    </submittedName>
</protein>
<dbReference type="EMBL" id="BDIP01000348">
    <property type="protein sequence ID" value="GCA62238.1"/>
    <property type="molecule type" value="Genomic_DNA"/>
</dbReference>
<sequence length="285" mass="32285">MYCNHIAAPVLTPESLSSQLCAAVSGIAILKQKTQEETEAEERRERDRARKRQDAQMAYDTLKKETKIAEEEGEAEILRLERETQAVLAQQQREVEALTLQLRQVTNTTLRHNLQAEDLRNEQQRLEARDNARQARDSVTDSNQRQAPSSAYEGTFTFGTPGRDRERENPPHVSSRRDSVMSGWGSDAGSVSFTGINEPDREREREVTYTSYTSRNSTPTHSRHHSRHHSTHSLPHVSPPHSMSLSPSHTHTGHQVHAARQEGREGQSRDKPRDLPLPTLSFTDS</sequence>